<protein>
    <submittedName>
        <fullName evidence="1">Uncharacterized protein</fullName>
    </submittedName>
</protein>
<proteinExistence type="predicted"/>
<sequence>MIFPVLIDEFTIYTRFYRSFSSTKTQSAYCWKIIVKVEIDSLFTISEITKVRHWRNCREIIGDSKNFR</sequence>
<dbReference type="EMBL" id="BK015754">
    <property type="protein sequence ID" value="DAE23501.1"/>
    <property type="molecule type" value="Genomic_DNA"/>
</dbReference>
<evidence type="ECO:0000313" key="1">
    <source>
        <dbReference type="EMBL" id="DAE23501.1"/>
    </source>
</evidence>
<accession>A0A8S5QXN8</accession>
<organism evidence="1">
    <name type="scientific">Siphoviridae sp. ct2wG4</name>
    <dbReference type="NCBI Taxonomy" id="2826278"/>
    <lineage>
        <taxon>Viruses</taxon>
        <taxon>Duplodnaviria</taxon>
        <taxon>Heunggongvirae</taxon>
        <taxon>Uroviricota</taxon>
        <taxon>Caudoviricetes</taxon>
    </lineage>
</organism>
<reference evidence="1" key="1">
    <citation type="journal article" date="2021" name="Proc. Natl. Acad. Sci. U.S.A.">
        <title>A Catalog of Tens of Thousands of Viruses from Human Metagenomes Reveals Hidden Associations with Chronic Diseases.</title>
        <authorList>
            <person name="Tisza M.J."/>
            <person name="Buck C.B."/>
        </authorList>
    </citation>
    <scope>NUCLEOTIDE SEQUENCE</scope>
    <source>
        <strain evidence="1">Ct2wG4</strain>
    </source>
</reference>
<name>A0A8S5QXN8_9CAUD</name>